<dbReference type="EMBL" id="MTQA01000141">
    <property type="protein sequence ID" value="PNP76602.1"/>
    <property type="molecule type" value="Genomic_DNA"/>
</dbReference>
<reference evidence="2 3" key="1">
    <citation type="submission" date="2017-06" db="EMBL/GenBank/DDBJ databases">
        <title>Genome of Fusarium nygamai isolate CS10214.</title>
        <authorList>
            <person name="Gardiner D.M."/>
            <person name="Obanor F."/>
            <person name="Kazan K."/>
        </authorList>
    </citation>
    <scope>NUCLEOTIDE SEQUENCE [LARGE SCALE GENOMIC DNA]</scope>
    <source>
        <strain evidence="2 3">CS10214</strain>
    </source>
</reference>
<name>A0A2K0W2V2_GIBNY</name>
<keyword evidence="3" id="KW-1185">Reference proteome</keyword>
<dbReference type="OrthoDB" id="5101966at2759"/>
<gene>
    <name evidence="2" type="ORF">FNYG_10021</name>
</gene>
<organism evidence="2 3">
    <name type="scientific">Gibberella nygamai</name>
    <name type="common">Bean root rot disease fungus</name>
    <name type="synonym">Fusarium nygamai</name>
    <dbReference type="NCBI Taxonomy" id="42673"/>
    <lineage>
        <taxon>Eukaryota</taxon>
        <taxon>Fungi</taxon>
        <taxon>Dikarya</taxon>
        <taxon>Ascomycota</taxon>
        <taxon>Pezizomycotina</taxon>
        <taxon>Sordariomycetes</taxon>
        <taxon>Hypocreomycetidae</taxon>
        <taxon>Hypocreales</taxon>
        <taxon>Nectriaceae</taxon>
        <taxon>Fusarium</taxon>
        <taxon>Fusarium fujikuroi species complex</taxon>
    </lineage>
</organism>
<evidence type="ECO:0000256" key="1">
    <source>
        <dbReference type="SAM" id="MobiDB-lite"/>
    </source>
</evidence>
<evidence type="ECO:0000313" key="2">
    <source>
        <dbReference type="EMBL" id="PNP76602.1"/>
    </source>
</evidence>
<dbReference type="AlphaFoldDB" id="A0A2K0W2V2"/>
<accession>A0A2K0W2V2</accession>
<comment type="caution">
    <text evidence="2">The sequence shown here is derived from an EMBL/GenBank/DDBJ whole genome shotgun (WGS) entry which is preliminary data.</text>
</comment>
<proteinExistence type="predicted"/>
<protein>
    <submittedName>
        <fullName evidence="2">Uncharacterized protein</fullName>
    </submittedName>
</protein>
<evidence type="ECO:0000313" key="3">
    <source>
        <dbReference type="Proteomes" id="UP000236664"/>
    </source>
</evidence>
<sequence length="177" mass="20861">MEPSHFNRGPPANSSDPAPPYTEIASPPPYPDVPSAEYLNEMFRYFYLRNRKDGWKATLADFLAKNEDYTFELHGNEKSLRIMLPDACYMSMELEELRKIRKRLEDAAIKGKLFRYWELDLERNHHAERGIVEAKLRNDYEQSLEKDEEFRKIEATKPASLISAELNLRVHSLLLRW</sequence>
<dbReference type="Proteomes" id="UP000236664">
    <property type="component" value="Unassembled WGS sequence"/>
</dbReference>
<feature type="region of interest" description="Disordered" evidence="1">
    <location>
        <begin position="1"/>
        <end position="29"/>
    </location>
</feature>